<evidence type="ECO:0000313" key="2">
    <source>
        <dbReference type="EMBL" id="CAF4289727.1"/>
    </source>
</evidence>
<dbReference type="Proteomes" id="UP000682733">
    <property type="component" value="Unassembled WGS sequence"/>
</dbReference>
<name>A0A8S2TIK8_9BILA</name>
<dbReference type="Proteomes" id="UP000677228">
    <property type="component" value="Unassembled WGS sequence"/>
</dbReference>
<comment type="caution">
    <text evidence="2">The sequence shown here is derived from an EMBL/GenBank/DDBJ whole genome shotgun (WGS) entry which is preliminary data.</text>
</comment>
<accession>A0A8S2TIK8</accession>
<dbReference type="AlphaFoldDB" id="A0A8S2TIK8"/>
<proteinExistence type="predicted"/>
<gene>
    <name evidence="1" type="ORF">OVA965_LOCUS36949</name>
    <name evidence="2" type="ORF">TMI583_LOCUS37988</name>
</gene>
<reference evidence="2" key="1">
    <citation type="submission" date="2021-02" db="EMBL/GenBank/DDBJ databases">
        <authorList>
            <person name="Nowell W R."/>
        </authorList>
    </citation>
    <scope>NUCLEOTIDE SEQUENCE</scope>
</reference>
<dbReference type="EMBL" id="CAJOBA010056158">
    <property type="protein sequence ID" value="CAF4289727.1"/>
    <property type="molecule type" value="Genomic_DNA"/>
</dbReference>
<evidence type="ECO:0000313" key="3">
    <source>
        <dbReference type="Proteomes" id="UP000682733"/>
    </source>
</evidence>
<evidence type="ECO:0000313" key="1">
    <source>
        <dbReference type="EMBL" id="CAF1501294.1"/>
    </source>
</evidence>
<sequence>MNGIKCKQELCSRVMFIDGHQKCKRIICQFENVTNMSHPEMGPVVQGCPYAPKRNKKDEKEKGNKSAFYSSHHAKYIEIINNGEQLDTHEYEEAKKIDQQIIVDLDNEDMCNVYRSEIGIDQKNRSFGLLVTFLSCNVVIGFTESIKAEGCRRVTDHLLTMLKFGANLPDALFYDNACALRLHWNKVYGTKYLAKNEFTNKLYNLSLVLDRFHLKGHTTPMCRKMMNPDDNEHGA</sequence>
<dbReference type="EMBL" id="CAJNOK010034148">
    <property type="protein sequence ID" value="CAF1501294.1"/>
    <property type="molecule type" value="Genomic_DNA"/>
</dbReference>
<organism evidence="2 3">
    <name type="scientific">Didymodactylos carnosus</name>
    <dbReference type="NCBI Taxonomy" id="1234261"/>
    <lineage>
        <taxon>Eukaryota</taxon>
        <taxon>Metazoa</taxon>
        <taxon>Spiralia</taxon>
        <taxon>Gnathifera</taxon>
        <taxon>Rotifera</taxon>
        <taxon>Eurotatoria</taxon>
        <taxon>Bdelloidea</taxon>
        <taxon>Philodinida</taxon>
        <taxon>Philodinidae</taxon>
        <taxon>Didymodactylos</taxon>
    </lineage>
</organism>
<feature type="non-terminal residue" evidence="2">
    <location>
        <position position="1"/>
    </location>
</feature>
<protein>
    <submittedName>
        <fullName evidence="2">Uncharacterized protein</fullName>
    </submittedName>
</protein>